<name>A0A0M3K1A4_ANISI</name>
<organism evidence="3">
    <name type="scientific">Anisakis simplex</name>
    <name type="common">Herring worm</name>
    <dbReference type="NCBI Taxonomy" id="6269"/>
    <lineage>
        <taxon>Eukaryota</taxon>
        <taxon>Metazoa</taxon>
        <taxon>Ecdysozoa</taxon>
        <taxon>Nematoda</taxon>
        <taxon>Chromadorea</taxon>
        <taxon>Rhabditida</taxon>
        <taxon>Spirurina</taxon>
        <taxon>Ascaridomorpha</taxon>
        <taxon>Ascaridoidea</taxon>
        <taxon>Anisakidae</taxon>
        <taxon>Anisakis</taxon>
        <taxon>Anisakis simplex complex</taxon>
    </lineage>
</organism>
<dbReference type="WBParaSite" id="ASIM_0001464301-mRNA-1">
    <property type="protein sequence ID" value="ASIM_0001464301-mRNA-1"/>
    <property type="gene ID" value="ASIM_0001464301"/>
</dbReference>
<evidence type="ECO:0000313" key="1">
    <source>
        <dbReference type="EMBL" id="VDK51296.1"/>
    </source>
</evidence>
<gene>
    <name evidence="1" type="ORF">ASIM_LOCUS14053</name>
</gene>
<protein>
    <submittedName>
        <fullName evidence="3">Clathrin assembly protein</fullName>
    </submittedName>
</protein>
<evidence type="ECO:0000313" key="3">
    <source>
        <dbReference type="WBParaSite" id="ASIM_0001464301-mRNA-1"/>
    </source>
</evidence>
<proteinExistence type="predicted"/>
<reference evidence="3" key="1">
    <citation type="submission" date="2017-02" db="UniProtKB">
        <authorList>
            <consortium name="WormBaseParasite"/>
        </authorList>
    </citation>
    <scope>IDENTIFICATION</scope>
</reference>
<dbReference type="OrthoDB" id="10596285at2759"/>
<dbReference type="EMBL" id="UYRR01031596">
    <property type="protein sequence ID" value="VDK51296.1"/>
    <property type="molecule type" value="Genomic_DNA"/>
</dbReference>
<reference evidence="1 2" key="2">
    <citation type="submission" date="2018-11" db="EMBL/GenBank/DDBJ databases">
        <authorList>
            <consortium name="Pathogen Informatics"/>
        </authorList>
    </citation>
    <scope>NUCLEOTIDE SEQUENCE [LARGE SCALE GENOMIC DNA]</scope>
</reference>
<accession>A0A0M3K1A4</accession>
<evidence type="ECO:0000313" key="2">
    <source>
        <dbReference type="Proteomes" id="UP000267096"/>
    </source>
</evidence>
<keyword evidence="2" id="KW-1185">Reference proteome</keyword>
<dbReference type="Proteomes" id="UP000267096">
    <property type="component" value="Unassembled WGS sequence"/>
</dbReference>
<sequence length="193" mass="21710">MAVFGDEQRMMMYGNNMISSGAAGAAFRNAYGMNEWNGWNQNMPMNQNNALYDFQQQNNMQMQYPNQYPNVNPWANQQLQQQQCQQQQNLWYNNYQNPTAQWGSALNSNAAWNTNQQSQWMAPAQSYATNLADPNAFNRVIPSAVSSTATAIPTSSRSNLVLGNGTSGNLWEHAHWPSSTYILDAPHYAGIGR</sequence>
<dbReference type="AlphaFoldDB" id="A0A0M3K1A4"/>